<proteinExistence type="predicted"/>
<reference evidence="1 2" key="1">
    <citation type="submission" date="2020-09" db="EMBL/GenBank/DDBJ databases">
        <title>A novel species.</title>
        <authorList>
            <person name="Gao J."/>
        </authorList>
    </citation>
    <scope>NUCLEOTIDE SEQUENCE [LARGE SCALE GENOMIC DNA]</scope>
    <source>
        <strain evidence="1 2">CRXT-Y-14</strain>
        <plasmid evidence="1 2">unnamed2</plasmid>
    </source>
</reference>
<evidence type="ECO:0000313" key="1">
    <source>
        <dbReference type="EMBL" id="QNS09410.1"/>
    </source>
</evidence>
<dbReference type="KEGG" id="sxn:IAG42_37220"/>
<organism evidence="1 2">
    <name type="scientific">Streptomyces xanthii</name>
    <dbReference type="NCBI Taxonomy" id="2768069"/>
    <lineage>
        <taxon>Bacteria</taxon>
        <taxon>Bacillati</taxon>
        <taxon>Actinomycetota</taxon>
        <taxon>Actinomycetes</taxon>
        <taxon>Kitasatosporales</taxon>
        <taxon>Streptomycetaceae</taxon>
        <taxon>Streptomyces</taxon>
    </lineage>
</organism>
<name>A0A7H1BL05_9ACTN</name>
<dbReference type="Proteomes" id="UP000516428">
    <property type="component" value="Plasmid unnamed2"/>
</dbReference>
<protein>
    <submittedName>
        <fullName evidence="1">Uncharacterized protein</fullName>
    </submittedName>
</protein>
<dbReference type="RefSeq" id="WP_188342065.1">
    <property type="nucleotide sequence ID" value="NZ_CP061283.1"/>
</dbReference>
<geneLocation type="plasmid" evidence="1 2">
    <name>unnamed2</name>
</geneLocation>
<keyword evidence="2" id="KW-1185">Reference proteome</keyword>
<gene>
    <name evidence="1" type="ORF">IAG42_37220</name>
</gene>
<evidence type="ECO:0000313" key="2">
    <source>
        <dbReference type="Proteomes" id="UP000516428"/>
    </source>
</evidence>
<dbReference type="AlphaFoldDB" id="A0A7H1BL05"/>
<keyword evidence="1" id="KW-0614">Plasmid</keyword>
<accession>A0A7H1BL05</accession>
<dbReference type="EMBL" id="CP061283">
    <property type="protein sequence ID" value="QNS09410.1"/>
    <property type="molecule type" value="Genomic_DNA"/>
</dbReference>
<sequence>MSLYTLRRRDHVPPNTRVIVGWDAQLATFYTQIWQVPRRDGALIRNLVAAGIHPYEIDDPATVVDLARPYVHIPEDLHERLTADRLTEDDPTEGRLRDALVKRRAAAVR</sequence>